<dbReference type="RefSeq" id="YP_009207545.1">
    <property type="nucleotide sequence ID" value="NC_028895.1"/>
</dbReference>
<gene>
    <name evidence="1" type="ORF">SBVP3_0080</name>
</gene>
<accession>A0A0B5H2Y2</accession>
<name>A0A0B5H2Y2_9CAUD</name>
<keyword evidence="2" id="KW-1185">Reference proteome</keyword>
<dbReference type="Pfam" id="PF25708">
    <property type="entry name" value="Phage_T7_Gp5_9"/>
    <property type="match status" value="1"/>
</dbReference>
<dbReference type="KEGG" id="vg:26634058"/>
<dbReference type="OrthoDB" id="34893at10239"/>
<organism evidence="1 2">
    <name type="scientific">Vibrio phage phi 3</name>
    <dbReference type="NCBI Taxonomy" id="1589298"/>
    <lineage>
        <taxon>Viruses</taxon>
        <taxon>Duplodnaviria</taxon>
        <taxon>Heunggongvirae</taxon>
        <taxon>Uroviricota</taxon>
        <taxon>Caudoviricetes</taxon>
        <taxon>Demerecviridae</taxon>
        <taxon>Ermolyevavirinae</taxon>
        <taxon>Jesfedecavirus</taxon>
        <taxon>Jesfedecavirus phi3</taxon>
    </lineage>
</organism>
<protein>
    <submittedName>
        <fullName evidence="1">Uncharacterized protein</fullName>
    </submittedName>
</protein>
<dbReference type="Proteomes" id="UP000031804">
    <property type="component" value="Segment"/>
</dbReference>
<sequence>MSKKAVWTMIRLDDLYSLVHDSLLLQHLENEGVDNWTGYYHPENLDEQAKEQVDKLKREYLKNVKSTSN</sequence>
<evidence type="ECO:0000313" key="1">
    <source>
        <dbReference type="EMBL" id="AJF40847.1"/>
    </source>
</evidence>
<dbReference type="GeneID" id="26634058"/>
<dbReference type="InterPro" id="IPR058007">
    <property type="entry name" value="Gp5.9"/>
</dbReference>
<reference evidence="1 2" key="1">
    <citation type="submission" date="2014-12" db="EMBL/GenBank/DDBJ databases">
        <title>Complete genome sequences of three Vibrio cholerae specific bacteriophages.</title>
        <authorList>
            <person name="Bhandare S.G."/>
            <person name="Warry A."/>
            <person name="Emes R.D."/>
            <person name="Hooton S.P.T."/>
            <person name="Barrow P.A."/>
            <person name="Atterbury R.J."/>
        </authorList>
    </citation>
    <scope>NUCLEOTIDE SEQUENCE [LARGE SCALE GENOMIC DNA]</scope>
</reference>
<dbReference type="EMBL" id="KP280063">
    <property type="protein sequence ID" value="AJF40847.1"/>
    <property type="molecule type" value="Genomic_DNA"/>
</dbReference>
<evidence type="ECO:0000313" key="2">
    <source>
        <dbReference type="Proteomes" id="UP000031804"/>
    </source>
</evidence>
<proteinExistence type="predicted"/>